<protein>
    <submittedName>
        <fullName evidence="2">Uncharacterized protein</fullName>
    </submittedName>
</protein>
<evidence type="ECO:0000256" key="1">
    <source>
        <dbReference type="SAM" id="Phobius"/>
    </source>
</evidence>
<dbReference type="RefSeq" id="WP_147882467.1">
    <property type="nucleotide sequence ID" value="NZ_VOUQ01000015.1"/>
</dbReference>
<dbReference type="EMBL" id="VOUQ01000015">
    <property type="protein sequence ID" value="TXE28353.1"/>
    <property type="molecule type" value="Genomic_DNA"/>
</dbReference>
<organism evidence="2 3">
    <name type="scientific">Serratia marcescens</name>
    <dbReference type="NCBI Taxonomy" id="615"/>
    <lineage>
        <taxon>Bacteria</taxon>
        <taxon>Pseudomonadati</taxon>
        <taxon>Pseudomonadota</taxon>
        <taxon>Gammaproteobacteria</taxon>
        <taxon>Enterobacterales</taxon>
        <taxon>Yersiniaceae</taxon>
        <taxon>Serratia</taxon>
    </lineage>
</organism>
<dbReference type="AlphaFoldDB" id="A0A5C7BVP4"/>
<accession>A0A5C7BVP4</accession>
<proteinExistence type="predicted"/>
<keyword evidence="1" id="KW-0812">Transmembrane</keyword>
<feature type="transmembrane region" description="Helical" evidence="1">
    <location>
        <begin position="53"/>
        <end position="70"/>
    </location>
</feature>
<sequence>MTKSKNLLAQLYIFPAILAGICSAFYTIIYFTVDMLDDSSPTFAKPQISIEKYLLLLLTIAIFYSIRMVNKKSVKANNSTFQRFFCENFRPNPSYEAIGYLNGNYIGVDTTHGTLLMASAHKNIFKGKNIKELAGYECRGEILTLKFNDVDFPVFRMSFGKESACMAFGHKLDVLLSPSYQPAVNVGSAFNDYVRQKAMA</sequence>
<feature type="transmembrane region" description="Helical" evidence="1">
    <location>
        <begin position="12"/>
        <end position="33"/>
    </location>
</feature>
<keyword evidence="1" id="KW-1133">Transmembrane helix</keyword>
<evidence type="ECO:0000313" key="3">
    <source>
        <dbReference type="Proteomes" id="UP000321126"/>
    </source>
</evidence>
<evidence type="ECO:0000313" key="2">
    <source>
        <dbReference type="EMBL" id="TXE28353.1"/>
    </source>
</evidence>
<dbReference type="Proteomes" id="UP000321126">
    <property type="component" value="Unassembled WGS sequence"/>
</dbReference>
<reference evidence="2 3" key="1">
    <citation type="submission" date="2019-07" db="EMBL/GenBank/DDBJ databases">
        <title>Serratia strains were isolated from fresh produce.</title>
        <authorList>
            <person name="Cho G.-S."/>
            <person name="Stein M."/>
            <person name="Lee W."/>
            <person name="Suh S.H."/>
            <person name="Franz C.M.A.P."/>
        </authorList>
    </citation>
    <scope>NUCLEOTIDE SEQUENCE [LARGE SCALE GENOMIC DNA]</scope>
    <source>
        <strain evidence="2 3">S16</strain>
    </source>
</reference>
<keyword evidence="1" id="KW-0472">Membrane</keyword>
<name>A0A5C7BVP4_SERMA</name>
<gene>
    <name evidence="2" type="ORF">FOT62_21550</name>
</gene>
<comment type="caution">
    <text evidence="2">The sequence shown here is derived from an EMBL/GenBank/DDBJ whole genome shotgun (WGS) entry which is preliminary data.</text>
</comment>